<dbReference type="RefSeq" id="WP_269657205.1">
    <property type="nucleotide sequence ID" value="NZ_CP114413.1"/>
</dbReference>
<sequence>MHCYECALDDTATPAIAVCVRCGCAVCLNHAKVAERLVHHDVGLGQTYGPRPARRVTCPTCHDAEAFEVRHAD</sequence>
<dbReference type="Proteomes" id="UP001164439">
    <property type="component" value="Chromosome"/>
</dbReference>
<dbReference type="InterPro" id="IPR017211">
    <property type="entry name" value="UCP037465_Znf"/>
</dbReference>
<accession>A0ABY7K4T4</accession>
<keyword evidence="2" id="KW-1185">Reference proteome</keyword>
<organism evidence="1 2">
    <name type="scientific">Streptomyces cinnabarinus</name>
    <dbReference type="NCBI Taxonomy" id="67287"/>
    <lineage>
        <taxon>Bacteria</taxon>
        <taxon>Bacillati</taxon>
        <taxon>Actinomycetota</taxon>
        <taxon>Actinomycetes</taxon>
        <taxon>Kitasatosporales</taxon>
        <taxon>Streptomycetaceae</taxon>
        <taxon>Streptomyces</taxon>
    </lineage>
</organism>
<gene>
    <name evidence="1" type="ORF">STRCI_000572</name>
</gene>
<protein>
    <submittedName>
        <fullName evidence="1">DUF2180 family protein</fullName>
    </submittedName>
</protein>
<evidence type="ECO:0000313" key="2">
    <source>
        <dbReference type="Proteomes" id="UP001164439"/>
    </source>
</evidence>
<reference evidence="1" key="1">
    <citation type="submission" date="2022-12" db="EMBL/GenBank/DDBJ databases">
        <authorList>
            <person name="Ruckert C."/>
            <person name="Busche T."/>
            <person name="Kalinowski J."/>
            <person name="Wittmann C."/>
        </authorList>
    </citation>
    <scope>NUCLEOTIDE SEQUENCE</scope>
    <source>
        <strain evidence="1">DSM 40467</strain>
    </source>
</reference>
<evidence type="ECO:0000313" key="1">
    <source>
        <dbReference type="EMBL" id="WAZ19516.1"/>
    </source>
</evidence>
<dbReference type="Pfam" id="PF09947">
    <property type="entry name" value="DUF2180"/>
    <property type="match status" value="1"/>
</dbReference>
<proteinExistence type="predicted"/>
<dbReference type="EMBL" id="CP114413">
    <property type="protein sequence ID" value="WAZ19516.1"/>
    <property type="molecule type" value="Genomic_DNA"/>
</dbReference>
<name>A0ABY7K4T4_9ACTN</name>